<dbReference type="SUPFAM" id="SSF56322">
    <property type="entry name" value="ADC synthase"/>
    <property type="match status" value="1"/>
</dbReference>
<dbReference type="GO" id="GO:0000162">
    <property type="term" value="P:L-tryptophan biosynthetic process"/>
    <property type="evidence" value="ECO:0007669"/>
    <property type="project" value="TreeGrafter"/>
</dbReference>
<reference evidence="3" key="1">
    <citation type="submission" date="2018-05" db="EMBL/GenBank/DDBJ databases">
        <authorList>
            <person name="Lanie J.A."/>
            <person name="Ng W.-L."/>
            <person name="Kazmierczak K.M."/>
            <person name="Andrzejewski T.M."/>
            <person name="Davidsen T.M."/>
            <person name="Wayne K.J."/>
            <person name="Tettelin H."/>
            <person name="Glass J.I."/>
            <person name="Rusch D."/>
            <person name="Podicherti R."/>
            <person name="Tsui H.-C.T."/>
            <person name="Winkler M.E."/>
        </authorList>
    </citation>
    <scope>NUCLEOTIDE SEQUENCE</scope>
</reference>
<organism evidence="3">
    <name type="scientific">marine metagenome</name>
    <dbReference type="NCBI Taxonomy" id="408172"/>
    <lineage>
        <taxon>unclassified sequences</taxon>
        <taxon>metagenomes</taxon>
        <taxon>ecological metagenomes</taxon>
    </lineage>
</organism>
<dbReference type="PANTHER" id="PTHR11236:SF9">
    <property type="entry name" value="ANTHRANILATE SYNTHASE COMPONENT 1"/>
    <property type="match status" value="1"/>
</dbReference>
<sequence>VTTVHGVVEPIKLKTIEAFRKLRSPGYPAFIFESKSHEQGASRYSYVCPNVRTIVRTGPDESSGDVDPIETLRKKFKSQSVSPITDLPALITGAFGFVAYEAIRHFEPSLKTLPKDPTGSPVSTFAFPGELLVFDHELNQIHIIIFSETNDTYNTAVDRISEMSRTLDTTSPADQAKQLPDTEVPDIHTTSLVSTHNYKEMVKSARNAIIDGELIQVVLGRRITTKTSVAPSDIYEHLTTMNPSPYMYLFDLGDMQIIGASPELMLRSKDNLTSNHPIAGTRPRGNTAEEDLQNEADLISSEKETAEHVMLVDLARNDLGRVCETGSVKVQSLKHIERYSHVMHLVSRIEGRLSEN</sequence>
<feature type="domain" description="Anthranilate synthase component I N-terminal" evidence="2">
    <location>
        <begin position="13"/>
        <end position="143"/>
    </location>
</feature>
<dbReference type="Pfam" id="PF00425">
    <property type="entry name" value="Chorismate_bind"/>
    <property type="match status" value="1"/>
</dbReference>
<dbReference type="EMBL" id="UINC01031836">
    <property type="protein sequence ID" value="SVB18516.1"/>
    <property type="molecule type" value="Genomic_DNA"/>
</dbReference>
<dbReference type="Gene3D" id="3.60.120.10">
    <property type="entry name" value="Anthranilate synthase"/>
    <property type="match status" value="1"/>
</dbReference>
<feature type="non-terminal residue" evidence="3">
    <location>
        <position position="356"/>
    </location>
</feature>
<evidence type="ECO:0008006" key="4">
    <source>
        <dbReference type="Google" id="ProtNLM"/>
    </source>
</evidence>
<feature type="non-terminal residue" evidence="3">
    <location>
        <position position="1"/>
    </location>
</feature>
<dbReference type="PRINTS" id="PR00095">
    <property type="entry name" value="ANTSNTHASEI"/>
</dbReference>
<dbReference type="InterPro" id="IPR006805">
    <property type="entry name" value="Anth_synth_I_N"/>
</dbReference>
<accession>A0A382BXI2</accession>
<evidence type="ECO:0000259" key="2">
    <source>
        <dbReference type="Pfam" id="PF04715"/>
    </source>
</evidence>
<protein>
    <recommendedName>
        <fullName evidence="4">Anthranilate synthase component I N-terminal domain-containing protein</fullName>
    </recommendedName>
</protein>
<dbReference type="InterPro" id="IPR019999">
    <property type="entry name" value="Anth_synth_I-like"/>
</dbReference>
<evidence type="ECO:0000313" key="3">
    <source>
        <dbReference type="EMBL" id="SVB18516.1"/>
    </source>
</evidence>
<dbReference type="AlphaFoldDB" id="A0A382BXI2"/>
<evidence type="ECO:0000259" key="1">
    <source>
        <dbReference type="Pfam" id="PF00425"/>
    </source>
</evidence>
<proteinExistence type="predicted"/>
<dbReference type="Pfam" id="PF04715">
    <property type="entry name" value="Anth_synt_I_N"/>
    <property type="match status" value="1"/>
</dbReference>
<gene>
    <name evidence="3" type="ORF">METZ01_LOCUS171370</name>
</gene>
<dbReference type="PANTHER" id="PTHR11236">
    <property type="entry name" value="AMINOBENZOATE/ANTHRANILATE SYNTHASE"/>
    <property type="match status" value="1"/>
</dbReference>
<dbReference type="InterPro" id="IPR015890">
    <property type="entry name" value="Chorismate_C"/>
</dbReference>
<feature type="domain" description="Chorismate-utilising enzyme C-terminal" evidence="1">
    <location>
        <begin position="196"/>
        <end position="355"/>
    </location>
</feature>
<name>A0A382BXI2_9ZZZZ</name>
<dbReference type="InterPro" id="IPR005801">
    <property type="entry name" value="ADC_synthase"/>
</dbReference>